<dbReference type="SUPFAM" id="SSF52374">
    <property type="entry name" value="Nucleotidylyl transferase"/>
    <property type="match status" value="1"/>
</dbReference>
<dbReference type="GO" id="GO:0004515">
    <property type="term" value="F:nicotinate-nucleotide adenylyltransferase activity"/>
    <property type="evidence" value="ECO:0007669"/>
    <property type="project" value="UniProtKB-UniRule"/>
</dbReference>
<evidence type="ECO:0000256" key="8">
    <source>
        <dbReference type="ARBA" id="ARBA00022840"/>
    </source>
</evidence>
<dbReference type="EMBL" id="AFBN01000022">
    <property type="protein sequence ID" value="EGF58461.1"/>
    <property type="molecule type" value="Genomic_DNA"/>
</dbReference>
<reference evidence="13 14" key="1">
    <citation type="submission" date="2011-02" db="EMBL/GenBank/DDBJ databases">
        <authorList>
            <person name="Weinstock G."/>
            <person name="Sodergren E."/>
            <person name="Clifton S."/>
            <person name="Fulton L."/>
            <person name="Fulton B."/>
            <person name="Courtney L."/>
            <person name="Fronick C."/>
            <person name="Harrison M."/>
            <person name="Strong C."/>
            <person name="Farmer C."/>
            <person name="Delahaunty K."/>
            <person name="Markovic C."/>
            <person name="Hall O."/>
            <person name="Minx P."/>
            <person name="Tomlinson C."/>
            <person name="Mitreva M."/>
            <person name="Hou S."/>
            <person name="Chen J."/>
            <person name="Wollam A."/>
            <person name="Pepin K.H."/>
            <person name="Johnson M."/>
            <person name="Bhonagiri V."/>
            <person name="Zhang X."/>
            <person name="Suruliraj S."/>
            <person name="Warren W."/>
            <person name="Chinwalla A."/>
            <person name="Mardis E.R."/>
            <person name="Wilson R.K."/>
        </authorList>
    </citation>
    <scope>NUCLEOTIDE SEQUENCE [LARGE SCALE GENOMIC DNA]</scope>
    <source>
        <strain evidence="13 14">YIT 12057</strain>
    </source>
</reference>
<dbReference type="UniPathway" id="UPA00253">
    <property type="reaction ID" value="UER00332"/>
</dbReference>
<dbReference type="GeneID" id="86048965"/>
<evidence type="ECO:0000256" key="7">
    <source>
        <dbReference type="ARBA" id="ARBA00022741"/>
    </source>
</evidence>
<dbReference type="STRING" id="763034.HMPREF9446_01262"/>
<name>F3PRB3_9BACE</name>
<feature type="domain" description="Cytidyltransferase-like" evidence="12">
    <location>
        <begin position="5"/>
        <end position="163"/>
    </location>
</feature>
<dbReference type="EC" id="2.7.7.18" evidence="11"/>
<keyword evidence="5 11" id="KW-0808">Transferase</keyword>
<dbReference type="Proteomes" id="UP000003416">
    <property type="component" value="Unassembled WGS sequence"/>
</dbReference>
<sequence>MNIGIFSGSFNPVHIGHLALANYLCEYEGLDEVWFMVTPHNPLKEESGLMDDKFRLKLVELAIAGYPKFRASDLEFNLPRPSYTVRTLEELGNIHPEHTFYLIIGSDNWTLFPRWRESDRILAENQMIVYPRPGYPVDAASLPQNVRLATSPVFEISSTFIRRAMDEGKDIRYFLHPAVYEELKYSVGSDGTSR</sequence>
<evidence type="ECO:0000313" key="13">
    <source>
        <dbReference type="EMBL" id="EGF58461.1"/>
    </source>
</evidence>
<comment type="similarity">
    <text evidence="3 11">Belongs to the NadD family.</text>
</comment>
<keyword evidence="4 11" id="KW-0662">Pyridine nucleotide biosynthesis</keyword>
<evidence type="ECO:0000256" key="2">
    <source>
        <dbReference type="ARBA" id="ARBA00005019"/>
    </source>
</evidence>
<evidence type="ECO:0000313" key="14">
    <source>
        <dbReference type="Proteomes" id="UP000003416"/>
    </source>
</evidence>
<keyword evidence="9 11" id="KW-0520">NAD</keyword>
<dbReference type="RefSeq" id="WP_009124493.1">
    <property type="nucleotide sequence ID" value="NZ_GL882621.1"/>
</dbReference>
<proteinExistence type="inferred from homology"/>
<dbReference type="HOGENOM" id="CLU_069765_3_3_10"/>
<dbReference type="CDD" id="cd02165">
    <property type="entry name" value="NMNAT"/>
    <property type="match status" value="1"/>
</dbReference>
<dbReference type="InterPro" id="IPR005248">
    <property type="entry name" value="NadD/NMNAT"/>
</dbReference>
<keyword evidence="8 11" id="KW-0067">ATP-binding</keyword>
<evidence type="ECO:0000256" key="11">
    <source>
        <dbReference type="HAMAP-Rule" id="MF_00244"/>
    </source>
</evidence>
<evidence type="ECO:0000256" key="10">
    <source>
        <dbReference type="ARBA" id="ARBA00048721"/>
    </source>
</evidence>
<comment type="pathway">
    <text evidence="2 11">Cofactor biosynthesis; NAD(+) biosynthesis; deamido-NAD(+) from nicotinate D-ribonucleotide: step 1/1.</text>
</comment>
<dbReference type="AlphaFoldDB" id="F3PRB3"/>
<dbReference type="InterPro" id="IPR004821">
    <property type="entry name" value="Cyt_trans-like"/>
</dbReference>
<comment type="function">
    <text evidence="1 11">Catalyzes the reversible adenylation of nicotinate mononucleotide (NaMN) to nicotinic acid adenine dinucleotide (NaAD).</text>
</comment>
<keyword evidence="6 11" id="KW-0548">Nucleotidyltransferase</keyword>
<dbReference type="HAMAP" id="MF_00244">
    <property type="entry name" value="NaMN_adenylyltr"/>
    <property type="match status" value="1"/>
</dbReference>
<comment type="caution">
    <text evidence="13">The sequence shown here is derived from an EMBL/GenBank/DDBJ whole genome shotgun (WGS) entry which is preliminary data.</text>
</comment>
<evidence type="ECO:0000256" key="9">
    <source>
        <dbReference type="ARBA" id="ARBA00023027"/>
    </source>
</evidence>
<evidence type="ECO:0000256" key="5">
    <source>
        <dbReference type="ARBA" id="ARBA00022679"/>
    </source>
</evidence>
<dbReference type="Pfam" id="PF01467">
    <property type="entry name" value="CTP_transf_like"/>
    <property type="match status" value="1"/>
</dbReference>
<evidence type="ECO:0000256" key="3">
    <source>
        <dbReference type="ARBA" id="ARBA00009014"/>
    </source>
</evidence>
<protein>
    <recommendedName>
        <fullName evidence="11">Probable nicotinate-nucleotide adenylyltransferase</fullName>
        <ecNumber evidence="11">2.7.7.18</ecNumber>
    </recommendedName>
    <alternativeName>
        <fullName evidence="11">Deamido-NAD(+) diphosphorylase</fullName>
    </alternativeName>
    <alternativeName>
        <fullName evidence="11">Deamido-NAD(+) pyrophosphorylase</fullName>
    </alternativeName>
    <alternativeName>
        <fullName evidence="11">Nicotinate mononucleotide adenylyltransferase</fullName>
        <shortName evidence="11">NaMN adenylyltransferase</shortName>
    </alternativeName>
</protein>
<comment type="catalytic activity">
    <reaction evidence="10 11">
        <text>nicotinate beta-D-ribonucleotide + ATP + H(+) = deamido-NAD(+) + diphosphate</text>
        <dbReference type="Rhea" id="RHEA:22860"/>
        <dbReference type="ChEBI" id="CHEBI:15378"/>
        <dbReference type="ChEBI" id="CHEBI:30616"/>
        <dbReference type="ChEBI" id="CHEBI:33019"/>
        <dbReference type="ChEBI" id="CHEBI:57502"/>
        <dbReference type="ChEBI" id="CHEBI:58437"/>
        <dbReference type="EC" id="2.7.7.18"/>
    </reaction>
</comment>
<accession>F3PRB3</accession>
<dbReference type="NCBIfam" id="TIGR00482">
    <property type="entry name" value="nicotinate (nicotinamide) nucleotide adenylyltransferase"/>
    <property type="match status" value="1"/>
</dbReference>
<evidence type="ECO:0000256" key="6">
    <source>
        <dbReference type="ARBA" id="ARBA00022695"/>
    </source>
</evidence>
<keyword evidence="7 11" id="KW-0547">Nucleotide-binding</keyword>
<organism evidence="13 14">
    <name type="scientific">Bacteroides fluxus YIT 12057</name>
    <dbReference type="NCBI Taxonomy" id="763034"/>
    <lineage>
        <taxon>Bacteria</taxon>
        <taxon>Pseudomonadati</taxon>
        <taxon>Bacteroidota</taxon>
        <taxon>Bacteroidia</taxon>
        <taxon>Bacteroidales</taxon>
        <taxon>Bacteroidaceae</taxon>
        <taxon>Bacteroides</taxon>
    </lineage>
</organism>
<evidence type="ECO:0000256" key="1">
    <source>
        <dbReference type="ARBA" id="ARBA00002324"/>
    </source>
</evidence>
<dbReference type="GO" id="GO:0009435">
    <property type="term" value="P:NAD+ biosynthetic process"/>
    <property type="evidence" value="ECO:0007669"/>
    <property type="project" value="UniProtKB-UniRule"/>
</dbReference>
<evidence type="ECO:0000259" key="12">
    <source>
        <dbReference type="Pfam" id="PF01467"/>
    </source>
</evidence>
<dbReference type="InterPro" id="IPR014729">
    <property type="entry name" value="Rossmann-like_a/b/a_fold"/>
</dbReference>
<gene>
    <name evidence="11" type="primary">nadD</name>
    <name evidence="13" type="ORF">HMPREF9446_01262</name>
</gene>
<dbReference type="GO" id="GO:0005524">
    <property type="term" value="F:ATP binding"/>
    <property type="evidence" value="ECO:0007669"/>
    <property type="project" value="UniProtKB-KW"/>
</dbReference>
<dbReference type="Gene3D" id="3.40.50.620">
    <property type="entry name" value="HUPs"/>
    <property type="match status" value="1"/>
</dbReference>
<dbReference type="eggNOG" id="COG1057">
    <property type="taxonomic scope" value="Bacteria"/>
</dbReference>
<dbReference type="PANTHER" id="PTHR39321:SF3">
    <property type="entry name" value="PHOSPHOPANTETHEINE ADENYLYLTRANSFERASE"/>
    <property type="match status" value="1"/>
</dbReference>
<keyword evidence="14" id="KW-1185">Reference proteome</keyword>
<dbReference type="PANTHER" id="PTHR39321">
    <property type="entry name" value="NICOTINATE-NUCLEOTIDE ADENYLYLTRANSFERASE-RELATED"/>
    <property type="match status" value="1"/>
</dbReference>
<evidence type="ECO:0000256" key="4">
    <source>
        <dbReference type="ARBA" id="ARBA00022642"/>
    </source>
</evidence>